<name>A0ABS3SEC0_9CELL</name>
<proteinExistence type="predicted"/>
<accession>A0ABS3SEC0</accession>
<protein>
    <recommendedName>
        <fullName evidence="1">DISARM protein DrmE C-terminal domain-containing protein</fullName>
    </recommendedName>
</protein>
<dbReference type="EMBL" id="JAGFBM010000001">
    <property type="protein sequence ID" value="MBO3084100.1"/>
    <property type="molecule type" value="Genomic_DNA"/>
</dbReference>
<evidence type="ECO:0000313" key="3">
    <source>
        <dbReference type="Proteomes" id="UP000678317"/>
    </source>
</evidence>
<dbReference type="RefSeq" id="WP_208288927.1">
    <property type="nucleotide sequence ID" value="NZ_CP074404.1"/>
</dbReference>
<sequence>MQYLDVLVPAEIHPGDLLEKLHSLRVSDNGAPVTPGPLDQATINLVREVLTRTDKNLSLEMPRGRSDIAVFMGVYLHLMRQGARLRQQFDAEGFGGVVAVIGRNTNLTERLRLIKIGRYNLSEGLSAQRVRADGRLTDMHGKIHDPAERPDWILYLNTTLGWPALTGVKVGLAVIDRASFRNPETLEGALAWCKEHHAGRIIVIGSLGDPPPMPGDAGWLRWPWTPRLRTDMVPEVGAGRACGALSTNCLLTMLPRPLGVAIYSAPELASLRRTCLMSIAAARKVGGPLPRPVADAVRLVNLLGSLWGQVPTANVWAAADPRGVSAATLAAYLRRSRGEDLRDRWASFRETHWPDLRRAALQMTDLLTECNPRLDLLLGLLDWAEANRPGARVVVRAHSRPAARALEADLLEARPSLAGQMDDGDPAHAKLRVIPYSDTGPWASAPTLELHLGAPAPWRRGALLSGEATEHVVAVDRDEERWLHLSIGAVETDLRTALASAGADLALEVPQVQQPRPTVVYGPVRIDDRGEHDEAPASVPGIDLTDLFEDFSLAVTQLTGPNTPDLGGRPVSAVPVTLEPDGAVYWLPASAQVEVLAGTRYFSTPVHGLQPGMQLLIPRGESRGGLYQRLLQSVHSEADVMAVELILRRFRNAVDELHDRFGSWDAVARALNQRGSKITTGATCSNWARGTVIAPDDIEDIRRVGRLAWQDTLLVDRTWERIGALAVRLRGLHRALGQLLSAAIAEAVSGAGGTHLQRLSDLCGGVDPTEILEEFDVRQVRSIGPSNVVPSVELRRLTYSGPRTRPMHPTLESR</sequence>
<organism evidence="2 3">
    <name type="scientific">Cellulomonas fengjieae</name>
    <dbReference type="NCBI Taxonomy" id="2819978"/>
    <lineage>
        <taxon>Bacteria</taxon>
        <taxon>Bacillati</taxon>
        <taxon>Actinomycetota</taxon>
        <taxon>Actinomycetes</taxon>
        <taxon>Micrococcales</taxon>
        <taxon>Cellulomonadaceae</taxon>
        <taxon>Cellulomonas</taxon>
    </lineage>
</organism>
<evidence type="ECO:0000313" key="2">
    <source>
        <dbReference type="EMBL" id="MBO3084100.1"/>
    </source>
</evidence>
<comment type="caution">
    <text evidence="2">The sequence shown here is derived from an EMBL/GenBank/DDBJ whole genome shotgun (WGS) entry which is preliminary data.</text>
</comment>
<evidence type="ECO:0000259" key="1">
    <source>
        <dbReference type="Pfam" id="PF24957"/>
    </source>
</evidence>
<feature type="domain" description="DISARM protein DrmE C-terminal" evidence="1">
    <location>
        <begin position="592"/>
        <end position="747"/>
    </location>
</feature>
<reference evidence="2 3" key="1">
    <citation type="submission" date="2021-03" db="EMBL/GenBank/DDBJ databases">
        <title>novel species in genus Cellulomonas.</title>
        <authorList>
            <person name="Zhang G."/>
        </authorList>
    </citation>
    <scope>NUCLEOTIDE SEQUENCE [LARGE SCALE GENOMIC DNA]</scope>
    <source>
        <strain evidence="3">zg-ZUI188</strain>
    </source>
</reference>
<keyword evidence="3" id="KW-1185">Reference proteome</keyword>
<dbReference type="Proteomes" id="UP000678317">
    <property type="component" value="Unassembled WGS sequence"/>
</dbReference>
<dbReference type="Pfam" id="PF24957">
    <property type="entry name" value="DrmE_C"/>
    <property type="match status" value="1"/>
</dbReference>
<gene>
    <name evidence="2" type="ORF">J4035_05570</name>
</gene>
<dbReference type="InterPro" id="IPR056666">
    <property type="entry name" value="DrmE_C"/>
</dbReference>